<dbReference type="AlphaFoldDB" id="A0A8C5BZN2"/>
<dbReference type="RefSeq" id="XP_030200268.1">
    <property type="nucleotide sequence ID" value="XM_030344408.1"/>
</dbReference>
<evidence type="ECO:0000313" key="11">
    <source>
        <dbReference type="Ensembl" id="ENSGMOP00000054445.1"/>
    </source>
</evidence>
<keyword evidence="6 9" id="KW-0472">Membrane</keyword>
<evidence type="ECO:0000256" key="2">
    <source>
        <dbReference type="ARBA" id="ARBA00005341"/>
    </source>
</evidence>
<reference evidence="11" key="2">
    <citation type="submission" date="2025-09" db="UniProtKB">
        <authorList>
            <consortium name="Ensembl"/>
        </authorList>
    </citation>
    <scope>IDENTIFICATION</scope>
</reference>
<evidence type="ECO:0000256" key="8">
    <source>
        <dbReference type="SAM" id="MobiDB-lite"/>
    </source>
</evidence>
<reference evidence="11" key="1">
    <citation type="submission" date="2025-08" db="UniProtKB">
        <authorList>
            <consortium name="Ensembl"/>
        </authorList>
    </citation>
    <scope>IDENTIFICATION</scope>
</reference>
<evidence type="ECO:0000256" key="3">
    <source>
        <dbReference type="ARBA" id="ARBA00022692"/>
    </source>
</evidence>
<dbReference type="KEGG" id="gmh:115533916"/>
<feature type="compositionally biased region" description="Low complexity" evidence="8">
    <location>
        <begin position="102"/>
        <end position="121"/>
    </location>
</feature>
<evidence type="ECO:0000256" key="4">
    <source>
        <dbReference type="ARBA" id="ARBA00022729"/>
    </source>
</evidence>
<feature type="signal peptide" evidence="10">
    <location>
        <begin position="1"/>
        <end position="23"/>
    </location>
</feature>
<dbReference type="OrthoDB" id="6160056at2759"/>
<dbReference type="OMA" id="CFWMECK"/>
<evidence type="ECO:0000256" key="9">
    <source>
        <dbReference type="SAM" id="Phobius"/>
    </source>
</evidence>
<comment type="subcellular location">
    <subcellularLocation>
        <location evidence="1">Membrane</location>
        <topology evidence="1">Single-pass type I membrane protein</topology>
    </subcellularLocation>
</comment>
<keyword evidence="4 10" id="KW-0732">Signal</keyword>
<organism evidence="11 12">
    <name type="scientific">Gadus morhua</name>
    <name type="common">Atlantic cod</name>
    <dbReference type="NCBI Taxonomy" id="8049"/>
    <lineage>
        <taxon>Eukaryota</taxon>
        <taxon>Metazoa</taxon>
        <taxon>Chordata</taxon>
        <taxon>Craniata</taxon>
        <taxon>Vertebrata</taxon>
        <taxon>Euteleostomi</taxon>
        <taxon>Actinopterygii</taxon>
        <taxon>Neopterygii</taxon>
        <taxon>Teleostei</taxon>
        <taxon>Neoteleostei</taxon>
        <taxon>Acanthomorphata</taxon>
        <taxon>Zeiogadaria</taxon>
        <taxon>Gadariae</taxon>
        <taxon>Gadiformes</taxon>
        <taxon>Gadoidei</taxon>
        <taxon>Gadidae</taxon>
        <taxon>Gadus</taxon>
    </lineage>
</organism>
<gene>
    <name evidence="11" type="primary">CD164</name>
    <name evidence="11" type="synonym">cd164</name>
</gene>
<protein>
    <submittedName>
        <fullName evidence="11">CD164 molecule, sialomucin</fullName>
    </submittedName>
</protein>
<keyword evidence="5 9" id="KW-1133">Transmembrane helix</keyword>
<feature type="region of interest" description="Disordered" evidence="8">
    <location>
        <begin position="79"/>
        <end position="141"/>
    </location>
</feature>
<dbReference type="CTD" id="8763"/>
<proteinExistence type="inferred from homology"/>
<keyword evidence="12" id="KW-1185">Reference proteome</keyword>
<feature type="transmembrane region" description="Helical" evidence="9">
    <location>
        <begin position="151"/>
        <end position="172"/>
    </location>
</feature>
<evidence type="ECO:0000256" key="6">
    <source>
        <dbReference type="ARBA" id="ARBA00023136"/>
    </source>
</evidence>
<dbReference type="GO" id="GO:0031410">
    <property type="term" value="C:cytoplasmic vesicle"/>
    <property type="evidence" value="ECO:0007669"/>
    <property type="project" value="TreeGrafter"/>
</dbReference>
<dbReference type="GeneTree" id="ENSGT00530000063929"/>
<evidence type="ECO:0000256" key="5">
    <source>
        <dbReference type="ARBA" id="ARBA00022989"/>
    </source>
</evidence>
<comment type="similarity">
    <text evidence="2">Belongs to the CD164 family.</text>
</comment>
<name>A0A8C5BZN2_GADMO</name>
<keyword evidence="7" id="KW-0325">Glycoprotein</keyword>
<dbReference type="GeneID" id="115533916"/>
<dbReference type="PANTHER" id="PTHR11337:SF12">
    <property type="entry name" value="SIALOMUCIN CORE PROTEIN 24"/>
    <property type="match status" value="1"/>
</dbReference>
<feature type="chain" id="PRO_5034070917" evidence="10">
    <location>
        <begin position="24"/>
        <end position="185"/>
    </location>
</feature>
<dbReference type="Proteomes" id="UP000694546">
    <property type="component" value="Chromosome 21"/>
</dbReference>
<evidence type="ECO:0000256" key="1">
    <source>
        <dbReference type="ARBA" id="ARBA00004479"/>
    </source>
</evidence>
<sequence length="185" mass="19173">MYFRAVLSTLVVALVCWSSKTTADSGECTTVTNCQECTAIALCQWMNCSSSDNPTCVNTTVTGDNVTCATANCTAPIIPTLPTPPTTPAPTSPNVTDPPRSTTANGTGTTATPIHTTASTPVLTTPSNGTQPGPSTVVPTTAPSKSSTFDAASFIGGIVLVLGLQAVVFFLYKFCKSKDRNYHTL</sequence>
<evidence type="ECO:0000256" key="7">
    <source>
        <dbReference type="ARBA" id="ARBA00023180"/>
    </source>
</evidence>
<dbReference type="Ensembl" id="ENSGMOT00000073482.1">
    <property type="protein sequence ID" value="ENSGMOP00000054445.1"/>
    <property type="gene ID" value="ENSGMOG00000022181.1"/>
</dbReference>
<feature type="compositionally biased region" description="Polar residues" evidence="8">
    <location>
        <begin position="122"/>
        <end position="141"/>
    </location>
</feature>
<accession>A0A8C5BZN2</accession>
<evidence type="ECO:0000313" key="12">
    <source>
        <dbReference type="Proteomes" id="UP000694546"/>
    </source>
</evidence>
<dbReference type="Pfam" id="PF05283">
    <property type="entry name" value="MGC-24"/>
    <property type="match status" value="1"/>
</dbReference>
<dbReference type="InterPro" id="IPR007947">
    <property type="entry name" value="CD164_MGC24"/>
</dbReference>
<feature type="compositionally biased region" description="Pro residues" evidence="8">
    <location>
        <begin position="79"/>
        <end position="91"/>
    </location>
</feature>
<dbReference type="PANTHER" id="PTHR11337">
    <property type="entry name" value="MUCIN/PORIMIN"/>
    <property type="match status" value="1"/>
</dbReference>
<keyword evidence="3 9" id="KW-0812">Transmembrane</keyword>
<evidence type="ECO:0000256" key="10">
    <source>
        <dbReference type="SAM" id="SignalP"/>
    </source>
</evidence>
<dbReference type="GO" id="GO:0016020">
    <property type="term" value="C:membrane"/>
    <property type="evidence" value="ECO:0007669"/>
    <property type="project" value="UniProtKB-SubCell"/>
</dbReference>